<protein>
    <submittedName>
        <fullName evidence="3">Uncharacterized protein</fullName>
    </submittedName>
</protein>
<accession>A0A3N2PPP9</accession>
<evidence type="ECO:0000313" key="4">
    <source>
        <dbReference type="Proteomes" id="UP000272025"/>
    </source>
</evidence>
<keyword evidence="2" id="KW-0812">Transmembrane</keyword>
<dbReference type="GeneID" id="39582917"/>
<reference evidence="3 4" key="1">
    <citation type="journal article" date="2018" name="Mol. Ecol.">
        <title>The obligate alkalophilic soda-lake fungus Sodiomyces alkalinus has shifted to a protein diet.</title>
        <authorList>
            <person name="Grum-Grzhimaylo A.A."/>
            <person name="Falkoski D.L."/>
            <person name="van den Heuvel J."/>
            <person name="Valero-Jimenez C.A."/>
            <person name="Min B."/>
            <person name="Choi I.G."/>
            <person name="Lipzen A."/>
            <person name="Daum C.G."/>
            <person name="Aanen D.K."/>
            <person name="Tsang A."/>
            <person name="Henrissat B."/>
            <person name="Bilanenko E.N."/>
            <person name="de Vries R.P."/>
            <person name="van Kan J.A.L."/>
            <person name="Grigoriev I.V."/>
            <person name="Debets A.J.M."/>
        </authorList>
    </citation>
    <scope>NUCLEOTIDE SEQUENCE [LARGE SCALE GENOMIC DNA]</scope>
    <source>
        <strain evidence="3 4">F11</strain>
    </source>
</reference>
<organism evidence="3 4">
    <name type="scientific">Sodiomyces alkalinus (strain CBS 110278 / VKM F-3762 / F11)</name>
    <name type="common">Alkaliphilic filamentous fungus</name>
    <dbReference type="NCBI Taxonomy" id="1314773"/>
    <lineage>
        <taxon>Eukaryota</taxon>
        <taxon>Fungi</taxon>
        <taxon>Dikarya</taxon>
        <taxon>Ascomycota</taxon>
        <taxon>Pezizomycotina</taxon>
        <taxon>Sordariomycetes</taxon>
        <taxon>Hypocreomycetidae</taxon>
        <taxon>Glomerellales</taxon>
        <taxon>Plectosphaerellaceae</taxon>
        <taxon>Sodiomyces</taxon>
    </lineage>
</organism>
<keyword evidence="2" id="KW-1133">Transmembrane helix</keyword>
<evidence type="ECO:0000256" key="1">
    <source>
        <dbReference type="SAM" id="MobiDB-lite"/>
    </source>
</evidence>
<feature type="region of interest" description="Disordered" evidence="1">
    <location>
        <begin position="1"/>
        <end position="26"/>
    </location>
</feature>
<feature type="compositionally biased region" description="Basic and acidic residues" evidence="1">
    <location>
        <begin position="17"/>
        <end position="26"/>
    </location>
</feature>
<gene>
    <name evidence="3" type="ORF">SODALDRAFT_362229</name>
</gene>
<name>A0A3N2PPP9_SODAK</name>
<dbReference type="Proteomes" id="UP000272025">
    <property type="component" value="Unassembled WGS sequence"/>
</dbReference>
<keyword evidence="4" id="KW-1185">Reference proteome</keyword>
<feature type="transmembrane region" description="Helical" evidence="2">
    <location>
        <begin position="84"/>
        <end position="104"/>
    </location>
</feature>
<feature type="transmembrane region" description="Helical" evidence="2">
    <location>
        <begin position="40"/>
        <end position="64"/>
    </location>
</feature>
<feature type="compositionally biased region" description="Polar residues" evidence="1">
    <location>
        <begin position="1"/>
        <end position="16"/>
    </location>
</feature>
<evidence type="ECO:0000256" key="2">
    <source>
        <dbReference type="SAM" id="Phobius"/>
    </source>
</evidence>
<evidence type="ECO:0000313" key="3">
    <source>
        <dbReference type="EMBL" id="ROT36424.1"/>
    </source>
</evidence>
<dbReference type="EMBL" id="ML119059">
    <property type="protein sequence ID" value="ROT36424.1"/>
    <property type="molecule type" value="Genomic_DNA"/>
</dbReference>
<sequence length="107" mass="11801">MQSTVRSPQSATQNRIEPNHEVEKPKSTEKIVIPYSFTHGLWGLVGVVYRLTFVPSAIGLSALLEHPTWEIGGSTSRDSLSLGPWLFAAFPLAMAMAGWLLGWARLH</sequence>
<proteinExistence type="predicted"/>
<keyword evidence="2" id="KW-0472">Membrane</keyword>
<dbReference type="RefSeq" id="XP_028464230.1">
    <property type="nucleotide sequence ID" value="XM_028614439.1"/>
</dbReference>
<dbReference type="AlphaFoldDB" id="A0A3N2PPP9"/>